<reference evidence="1 2" key="1">
    <citation type="journal article" date="2021" name="Environ. Microbiol.">
        <title>Gene family expansions and transcriptome signatures uncover fungal adaptations to wood decay.</title>
        <authorList>
            <person name="Hage H."/>
            <person name="Miyauchi S."/>
            <person name="Viragh M."/>
            <person name="Drula E."/>
            <person name="Min B."/>
            <person name="Chaduli D."/>
            <person name="Navarro D."/>
            <person name="Favel A."/>
            <person name="Norest M."/>
            <person name="Lesage-Meessen L."/>
            <person name="Balint B."/>
            <person name="Merenyi Z."/>
            <person name="de Eugenio L."/>
            <person name="Morin E."/>
            <person name="Martinez A.T."/>
            <person name="Baldrian P."/>
            <person name="Stursova M."/>
            <person name="Martinez M.J."/>
            <person name="Novotny C."/>
            <person name="Magnuson J.K."/>
            <person name="Spatafora J.W."/>
            <person name="Maurice S."/>
            <person name="Pangilinan J."/>
            <person name="Andreopoulos W."/>
            <person name="LaButti K."/>
            <person name="Hundley H."/>
            <person name="Na H."/>
            <person name="Kuo A."/>
            <person name="Barry K."/>
            <person name="Lipzen A."/>
            <person name="Henrissat B."/>
            <person name="Riley R."/>
            <person name="Ahrendt S."/>
            <person name="Nagy L.G."/>
            <person name="Grigoriev I.V."/>
            <person name="Martin F."/>
            <person name="Rosso M.N."/>
        </authorList>
    </citation>
    <scope>NUCLEOTIDE SEQUENCE [LARGE SCALE GENOMIC DNA]</scope>
    <source>
        <strain evidence="1 2">CIRM-BRFM 1785</strain>
    </source>
</reference>
<dbReference type="Proteomes" id="UP000814176">
    <property type="component" value="Unassembled WGS sequence"/>
</dbReference>
<dbReference type="EMBL" id="JADCUA010000027">
    <property type="protein sequence ID" value="KAH9831121.1"/>
    <property type="molecule type" value="Genomic_DNA"/>
</dbReference>
<evidence type="ECO:0000313" key="2">
    <source>
        <dbReference type="Proteomes" id="UP000814176"/>
    </source>
</evidence>
<organism evidence="1 2">
    <name type="scientific">Rhodofomes roseus</name>
    <dbReference type="NCBI Taxonomy" id="34475"/>
    <lineage>
        <taxon>Eukaryota</taxon>
        <taxon>Fungi</taxon>
        <taxon>Dikarya</taxon>
        <taxon>Basidiomycota</taxon>
        <taxon>Agaricomycotina</taxon>
        <taxon>Agaricomycetes</taxon>
        <taxon>Polyporales</taxon>
        <taxon>Rhodofomes</taxon>
    </lineage>
</organism>
<dbReference type="GeneID" id="72005678"/>
<comment type="caution">
    <text evidence="1">The sequence shown here is derived from an EMBL/GenBank/DDBJ whole genome shotgun (WGS) entry which is preliminary data.</text>
</comment>
<gene>
    <name evidence="1" type="ORF">C8Q71DRAFT_782783</name>
</gene>
<sequence length="263" mass="28694">MGRVCARSRRTAHLISCTLSIHTCAIPFTLPTLALDARPCPEPCVPVADRPGHVEVMACVTERAVYIQVSRAGPHLGGRHTAWGTSHAGSRACARRGRGAAAELCLRGVVPVEAEALQGGSDSEGRGRRRAKERNLCMSRPYSCVHAFCATRFISTLIGSVPFLRPLSILPLFAQPGRRHSRARPLCQSGEQVRLPLHEHERARLRGAQSVHFLGAEGLAQHREPVCDPREGDVLSYRSCARSSTSVLPSLSRRMWSVLTARC</sequence>
<proteinExistence type="predicted"/>
<evidence type="ECO:0008006" key="3">
    <source>
        <dbReference type="Google" id="ProtNLM"/>
    </source>
</evidence>
<protein>
    <recommendedName>
        <fullName evidence="3">Secreted protein</fullName>
    </recommendedName>
</protein>
<evidence type="ECO:0000313" key="1">
    <source>
        <dbReference type="EMBL" id="KAH9831121.1"/>
    </source>
</evidence>
<dbReference type="RefSeq" id="XP_047774282.1">
    <property type="nucleotide sequence ID" value="XM_047924946.1"/>
</dbReference>
<accession>A0ABQ8K2P2</accession>
<name>A0ABQ8K2P2_9APHY</name>
<keyword evidence="2" id="KW-1185">Reference proteome</keyword>